<organism evidence="2">
    <name type="scientific">marine sediment metagenome</name>
    <dbReference type="NCBI Taxonomy" id="412755"/>
    <lineage>
        <taxon>unclassified sequences</taxon>
        <taxon>metagenomes</taxon>
        <taxon>ecological metagenomes</taxon>
    </lineage>
</organism>
<name>A0A0F9E0F3_9ZZZZ</name>
<comment type="caution">
    <text evidence="2">The sequence shown here is derived from an EMBL/GenBank/DDBJ whole genome shotgun (WGS) entry which is preliminary data.</text>
</comment>
<protein>
    <submittedName>
        <fullName evidence="2">Uncharacterized protein</fullName>
    </submittedName>
</protein>
<gene>
    <name evidence="2" type="ORF">LCGC14_2425890</name>
</gene>
<evidence type="ECO:0000256" key="1">
    <source>
        <dbReference type="SAM" id="MobiDB-lite"/>
    </source>
</evidence>
<proteinExistence type="predicted"/>
<evidence type="ECO:0000313" key="2">
    <source>
        <dbReference type="EMBL" id="KKL23386.1"/>
    </source>
</evidence>
<dbReference type="AlphaFoldDB" id="A0A0F9E0F3"/>
<dbReference type="EMBL" id="LAZR01036994">
    <property type="protein sequence ID" value="KKL23386.1"/>
    <property type="molecule type" value="Genomic_DNA"/>
</dbReference>
<feature type="region of interest" description="Disordered" evidence="1">
    <location>
        <begin position="116"/>
        <end position="135"/>
    </location>
</feature>
<reference evidence="2" key="1">
    <citation type="journal article" date="2015" name="Nature">
        <title>Complex archaea that bridge the gap between prokaryotes and eukaryotes.</title>
        <authorList>
            <person name="Spang A."/>
            <person name="Saw J.H."/>
            <person name="Jorgensen S.L."/>
            <person name="Zaremba-Niedzwiedzka K."/>
            <person name="Martijn J."/>
            <person name="Lind A.E."/>
            <person name="van Eijk R."/>
            <person name="Schleper C."/>
            <person name="Guy L."/>
            <person name="Ettema T.J."/>
        </authorList>
    </citation>
    <scope>NUCLEOTIDE SEQUENCE</scope>
</reference>
<sequence length="177" mass="20423">MSENPQEEKKPDYAGFKEFYDKHPDLDNSEYYAEFPKGNKSTIRSWKNRAAYIPTADPTPPTQSTSTEEFSAMESEYIKVLMAQTKSIETEFDGVDNKSKLLILKNRLRAQNEATPPIKTRSNNRPILPSPKPIGQNKKKFGIDKYIVFDTNLNEIRMEIPMDTVMDPEKNKKLRSQ</sequence>
<accession>A0A0F9E0F3</accession>